<feature type="compositionally biased region" description="Basic and acidic residues" evidence="1">
    <location>
        <begin position="36"/>
        <end position="52"/>
    </location>
</feature>
<evidence type="ECO:0000313" key="2">
    <source>
        <dbReference type="EMBL" id="BAD05475.1"/>
    </source>
</evidence>
<feature type="compositionally biased region" description="Basic residues" evidence="1">
    <location>
        <begin position="53"/>
        <end position="62"/>
    </location>
</feature>
<protein>
    <submittedName>
        <fullName evidence="2">Uncharacterized protein</fullName>
    </submittedName>
</protein>
<name>Q6Z999_ORYSJ</name>
<feature type="compositionally biased region" description="Basic and acidic residues" evidence="1">
    <location>
        <begin position="79"/>
        <end position="91"/>
    </location>
</feature>
<organism evidence="2 3">
    <name type="scientific">Oryza sativa subsp. japonica</name>
    <name type="common">Rice</name>
    <dbReference type="NCBI Taxonomy" id="39947"/>
    <lineage>
        <taxon>Eukaryota</taxon>
        <taxon>Viridiplantae</taxon>
        <taxon>Streptophyta</taxon>
        <taxon>Embryophyta</taxon>
        <taxon>Tracheophyta</taxon>
        <taxon>Spermatophyta</taxon>
        <taxon>Magnoliopsida</taxon>
        <taxon>Liliopsida</taxon>
        <taxon>Poales</taxon>
        <taxon>Poaceae</taxon>
        <taxon>BOP clade</taxon>
        <taxon>Oryzoideae</taxon>
        <taxon>Oryzeae</taxon>
        <taxon>Oryzinae</taxon>
        <taxon>Oryza</taxon>
        <taxon>Oryza sativa</taxon>
    </lineage>
</organism>
<dbReference type="Proteomes" id="UP000000763">
    <property type="component" value="Chromosome 8"/>
</dbReference>
<sequence length="91" mass="10228">MSRGCRPSSLISIALLRPAHCPTSSQTPPRRPAGGESREFDLFEDHIASRRRESPHRRRERRRERGEGIAGRRGGRGGAGREERVGDTLQQ</sequence>
<reference evidence="3" key="2">
    <citation type="journal article" date="2008" name="Nucleic Acids Res.">
        <title>The rice annotation project database (RAP-DB): 2008 update.</title>
        <authorList>
            <consortium name="The rice annotation project (RAP)"/>
        </authorList>
    </citation>
    <scope>GENOME REANNOTATION</scope>
    <source>
        <strain evidence="3">cv. Nipponbare</strain>
    </source>
</reference>
<accession>Q6Z999</accession>
<dbReference type="AlphaFoldDB" id="Q6Z999"/>
<evidence type="ECO:0000256" key="1">
    <source>
        <dbReference type="SAM" id="MobiDB-lite"/>
    </source>
</evidence>
<proteinExistence type="predicted"/>
<evidence type="ECO:0000313" key="3">
    <source>
        <dbReference type="Proteomes" id="UP000000763"/>
    </source>
</evidence>
<gene>
    <name evidence="2" type="primary">P0682A06.34</name>
</gene>
<feature type="compositionally biased region" description="Gly residues" evidence="1">
    <location>
        <begin position="68"/>
        <end position="78"/>
    </location>
</feature>
<reference evidence="3" key="1">
    <citation type="journal article" date="2005" name="Nature">
        <title>The map-based sequence of the rice genome.</title>
        <authorList>
            <consortium name="International rice genome sequencing project (IRGSP)"/>
            <person name="Matsumoto T."/>
            <person name="Wu J."/>
            <person name="Kanamori H."/>
            <person name="Katayose Y."/>
            <person name="Fujisawa M."/>
            <person name="Namiki N."/>
            <person name="Mizuno H."/>
            <person name="Yamamoto K."/>
            <person name="Antonio B.A."/>
            <person name="Baba T."/>
            <person name="Sakata K."/>
            <person name="Nagamura Y."/>
            <person name="Aoki H."/>
            <person name="Arikawa K."/>
            <person name="Arita K."/>
            <person name="Bito T."/>
            <person name="Chiden Y."/>
            <person name="Fujitsuka N."/>
            <person name="Fukunaka R."/>
            <person name="Hamada M."/>
            <person name="Harada C."/>
            <person name="Hayashi A."/>
            <person name="Hijishita S."/>
            <person name="Honda M."/>
            <person name="Hosokawa S."/>
            <person name="Ichikawa Y."/>
            <person name="Idonuma A."/>
            <person name="Iijima M."/>
            <person name="Ikeda M."/>
            <person name="Ikeno M."/>
            <person name="Ito K."/>
            <person name="Ito S."/>
            <person name="Ito T."/>
            <person name="Ito Y."/>
            <person name="Ito Y."/>
            <person name="Iwabuchi A."/>
            <person name="Kamiya K."/>
            <person name="Karasawa W."/>
            <person name="Kurita K."/>
            <person name="Katagiri S."/>
            <person name="Kikuta A."/>
            <person name="Kobayashi H."/>
            <person name="Kobayashi N."/>
            <person name="Machita K."/>
            <person name="Maehara T."/>
            <person name="Masukawa M."/>
            <person name="Mizubayashi T."/>
            <person name="Mukai Y."/>
            <person name="Nagasaki H."/>
            <person name="Nagata Y."/>
            <person name="Naito S."/>
            <person name="Nakashima M."/>
            <person name="Nakama Y."/>
            <person name="Nakamichi Y."/>
            <person name="Nakamura M."/>
            <person name="Meguro A."/>
            <person name="Negishi M."/>
            <person name="Ohta I."/>
            <person name="Ohta T."/>
            <person name="Okamoto M."/>
            <person name="Ono N."/>
            <person name="Saji S."/>
            <person name="Sakaguchi M."/>
            <person name="Sakai K."/>
            <person name="Shibata M."/>
            <person name="Shimokawa T."/>
            <person name="Song J."/>
            <person name="Takazaki Y."/>
            <person name="Terasawa K."/>
            <person name="Tsugane M."/>
            <person name="Tsuji K."/>
            <person name="Ueda S."/>
            <person name="Waki K."/>
            <person name="Yamagata H."/>
            <person name="Yamamoto M."/>
            <person name="Yamamoto S."/>
            <person name="Yamane H."/>
            <person name="Yoshiki S."/>
            <person name="Yoshihara R."/>
            <person name="Yukawa K."/>
            <person name="Zhong H."/>
            <person name="Yano M."/>
            <person name="Yuan Q."/>
            <person name="Ouyang S."/>
            <person name="Liu J."/>
            <person name="Jones K.M."/>
            <person name="Gansberger K."/>
            <person name="Moffat K."/>
            <person name="Hill J."/>
            <person name="Bera J."/>
            <person name="Fadrosh D."/>
            <person name="Jin S."/>
            <person name="Johri S."/>
            <person name="Kim M."/>
            <person name="Overton L."/>
            <person name="Reardon M."/>
            <person name="Tsitrin T."/>
            <person name="Vuong H."/>
            <person name="Weaver B."/>
            <person name="Ciecko A."/>
            <person name="Tallon L."/>
            <person name="Jackson J."/>
            <person name="Pai G."/>
            <person name="Aken S.V."/>
            <person name="Utterback T."/>
            <person name="Reidmuller S."/>
            <person name="Feldblyum T."/>
            <person name="Hsiao J."/>
            <person name="Zismann V."/>
            <person name="Iobst S."/>
            <person name="de Vazeille A.R."/>
            <person name="Buell C.R."/>
            <person name="Ying K."/>
            <person name="Li Y."/>
            <person name="Lu T."/>
            <person name="Huang Y."/>
            <person name="Zhao Q."/>
            <person name="Feng Q."/>
            <person name="Zhang L."/>
            <person name="Zhu J."/>
            <person name="Weng Q."/>
            <person name="Mu J."/>
            <person name="Lu Y."/>
            <person name="Fan D."/>
            <person name="Liu Y."/>
            <person name="Guan J."/>
            <person name="Zhang Y."/>
            <person name="Yu S."/>
            <person name="Liu X."/>
            <person name="Zhang Y."/>
            <person name="Hong G."/>
            <person name="Han B."/>
            <person name="Choisne N."/>
            <person name="Demange N."/>
            <person name="Orjeda G."/>
            <person name="Samain S."/>
            <person name="Cattolico L."/>
            <person name="Pelletier E."/>
            <person name="Couloux A."/>
            <person name="Segurens B."/>
            <person name="Wincker P."/>
            <person name="D'Hont A."/>
            <person name="Scarpelli C."/>
            <person name="Weissenbach J."/>
            <person name="Salanoubat M."/>
            <person name="Quetier F."/>
            <person name="Yu Y."/>
            <person name="Kim H.R."/>
            <person name="Rambo T."/>
            <person name="Currie J."/>
            <person name="Collura K."/>
            <person name="Luo M."/>
            <person name="Yang T."/>
            <person name="Ammiraju J.S.S."/>
            <person name="Engler F."/>
            <person name="Soderlund C."/>
            <person name="Wing R.A."/>
            <person name="Palmer L.E."/>
            <person name="de la Bastide M."/>
            <person name="Spiegel L."/>
            <person name="Nascimento L."/>
            <person name="Zutavern T."/>
            <person name="O'Shaughnessy A."/>
            <person name="Dike S."/>
            <person name="Dedhia N."/>
            <person name="Preston R."/>
            <person name="Balija V."/>
            <person name="McCombie W.R."/>
            <person name="Chow T."/>
            <person name="Chen H."/>
            <person name="Chung M."/>
            <person name="Chen C."/>
            <person name="Shaw J."/>
            <person name="Wu H."/>
            <person name="Hsiao K."/>
            <person name="Chao Y."/>
            <person name="Chu M."/>
            <person name="Cheng C."/>
            <person name="Hour A."/>
            <person name="Lee P."/>
            <person name="Lin S."/>
            <person name="Lin Y."/>
            <person name="Liou J."/>
            <person name="Liu S."/>
            <person name="Hsing Y."/>
            <person name="Raghuvanshi S."/>
            <person name="Mohanty A."/>
            <person name="Bharti A.K."/>
            <person name="Gaur A."/>
            <person name="Gupta V."/>
            <person name="Kumar D."/>
            <person name="Ravi V."/>
            <person name="Vij S."/>
            <person name="Kapur A."/>
            <person name="Khurana P."/>
            <person name="Khurana P."/>
            <person name="Khurana J.P."/>
            <person name="Tyagi A.K."/>
            <person name="Gaikwad K."/>
            <person name="Singh A."/>
            <person name="Dalal V."/>
            <person name="Srivastava S."/>
            <person name="Dixit A."/>
            <person name="Pal A.K."/>
            <person name="Ghazi I.A."/>
            <person name="Yadav M."/>
            <person name="Pandit A."/>
            <person name="Bhargava A."/>
            <person name="Sureshbabu K."/>
            <person name="Batra K."/>
            <person name="Sharma T.R."/>
            <person name="Mohapatra T."/>
            <person name="Singh N.K."/>
            <person name="Messing J."/>
            <person name="Nelson A.B."/>
            <person name="Fuks G."/>
            <person name="Kavchok S."/>
            <person name="Keizer G."/>
            <person name="Linton E."/>
            <person name="Llaca V."/>
            <person name="Song R."/>
            <person name="Tanyolac B."/>
            <person name="Young S."/>
            <person name="Ho-Il K."/>
            <person name="Hahn J.H."/>
            <person name="Sangsakoo G."/>
            <person name="Vanavichit A."/>
            <person name="de Mattos Luiz.A.T."/>
            <person name="Zimmer P.D."/>
            <person name="Malone G."/>
            <person name="Dellagostin O."/>
            <person name="de Oliveira A.C."/>
            <person name="Bevan M."/>
            <person name="Bancroft I."/>
            <person name="Minx P."/>
            <person name="Cordum H."/>
            <person name="Wilson R."/>
            <person name="Cheng Z."/>
            <person name="Jin W."/>
            <person name="Jiang J."/>
            <person name="Leong S.A."/>
            <person name="Iwama H."/>
            <person name="Gojobori T."/>
            <person name="Itoh T."/>
            <person name="Niimura Y."/>
            <person name="Fujii Y."/>
            <person name="Habara T."/>
            <person name="Sakai H."/>
            <person name="Sato Y."/>
            <person name="Wilson G."/>
            <person name="Kumar K."/>
            <person name="McCouch S."/>
            <person name="Juretic N."/>
            <person name="Hoen D."/>
            <person name="Wright S."/>
            <person name="Bruskiewich R."/>
            <person name="Bureau T."/>
            <person name="Miyao A."/>
            <person name="Hirochika H."/>
            <person name="Nishikawa T."/>
            <person name="Kadowaki K."/>
            <person name="Sugiura M."/>
            <person name="Burr B."/>
            <person name="Sasaki T."/>
        </authorList>
    </citation>
    <scope>NUCLEOTIDE SEQUENCE [LARGE SCALE GENOMIC DNA]</scope>
    <source>
        <strain evidence="3">cv. Nipponbare</strain>
    </source>
</reference>
<dbReference type="EMBL" id="AP004705">
    <property type="protein sequence ID" value="BAD05475.1"/>
    <property type="molecule type" value="Genomic_DNA"/>
</dbReference>
<feature type="region of interest" description="Disordered" evidence="1">
    <location>
        <begin position="16"/>
        <end position="91"/>
    </location>
</feature>